<evidence type="ECO:0000256" key="1">
    <source>
        <dbReference type="SAM" id="MobiDB-lite"/>
    </source>
</evidence>
<proteinExistence type="predicted"/>
<organism evidence="2 3">
    <name type="scientific">Halalkalicoccus tibetensis</name>
    <dbReference type="NCBI Taxonomy" id="175632"/>
    <lineage>
        <taxon>Archaea</taxon>
        <taxon>Methanobacteriati</taxon>
        <taxon>Methanobacteriota</taxon>
        <taxon>Stenosarchaea group</taxon>
        <taxon>Halobacteria</taxon>
        <taxon>Halobacteriales</taxon>
        <taxon>Halococcaceae</taxon>
        <taxon>Halalkalicoccus</taxon>
    </lineage>
</organism>
<name>A0ABD5V9U1_9EURY</name>
<sequence length="55" mass="6089">MIDQNYPPSPLDPPFSLRGRSEGGAFRAGESLVVHRGGHRAWIRSDASVGLEERR</sequence>
<gene>
    <name evidence="2" type="ORF">ACFQGH_12205</name>
</gene>
<evidence type="ECO:0000313" key="3">
    <source>
        <dbReference type="Proteomes" id="UP001596312"/>
    </source>
</evidence>
<protein>
    <submittedName>
        <fullName evidence="2">Uncharacterized protein</fullName>
    </submittedName>
</protein>
<dbReference type="EMBL" id="JBHSXQ010000003">
    <property type="protein sequence ID" value="MFC6905955.1"/>
    <property type="molecule type" value="Genomic_DNA"/>
</dbReference>
<dbReference type="AlphaFoldDB" id="A0ABD5V9U1"/>
<dbReference type="Proteomes" id="UP001596312">
    <property type="component" value="Unassembled WGS sequence"/>
</dbReference>
<dbReference type="RefSeq" id="WP_340604485.1">
    <property type="nucleotide sequence ID" value="NZ_JBBMXV010000003.1"/>
</dbReference>
<feature type="region of interest" description="Disordered" evidence="1">
    <location>
        <begin position="1"/>
        <end position="22"/>
    </location>
</feature>
<accession>A0ABD5V9U1</accession>
<evidence type="ECO:0000313" key="2">
    <source>
        <dbReference type="EMBL" id="MFC6905955.1"/>
    </source>
</evidence>
<reference evidence="2 3" key="1">
    <citation type="journal article" date="2019" name="Int. J. Syst. Evol. Microbiol.">
        <title>The Global Catalogue of Microorganisms (GCM) 10K type strain sequencing project: providing services to taxonomists for standard genome sequencing and annotation.</title>
        <authorList>
            <consortium name="The Broad Institute Genomics Platform"/>
            <consortium name="The Broad Institute Genome Sequencing Center for Infectious Disease"/>
            <person name="Wu L."/>
            <person name="Ma J."/>
        </authorList>
    </citation>
    <scope>NUCLEOTIDE SEQUENCE [LARGE SCALE GENOMIC DNA]</scope>
    <source>
        <strain evidence="2 3">CGMCC 1.3240</strain>
    </source>
</reference>
<keyword evidence="3" id="KW-1185">Reference proteome</keyword>
<comment type="caution">
    <text evidence="2">The sequence shown here is derived from an EMBL/GenBank/DDBJ whole genome shotgun (WGS) entry which is preliminary data.</text>
</comment>